<feature type="compositionally biased region" description="Polar residues" evidence="1">
    <location>
        <begin position="146"/>
        <end position="157"/>
    </location>
</feature>
<dbReference type="Proteomes" id="UP000827595">
    <property type="component" value="Segment"/>
</dbReference>
<dbReference type="Pfam" id="PF25670">
    <property type="entry name" value="Phage_tail_C_2"/>
    <property type="match status" value="1"/>
</dbReference>
<keyword evidence="4" id="KW-1185">Reference proteome</keyword>
<dbReference type="InterPro" id="IPR058008">
    <property type="entry name" value="Gp26_C"/>
</dbReference>
<feature type="domain" description="Phage tail protein C-terminal" evidence="2">
    <location>
        <begin position="533"/>
        <end position="666"/>
    </location>
</feature>
<feature type="compositionally biased region" description="Polar residues" evidence="1">
    <location>
        <begin position="182"/>
        <end position="195"/>
    </location>
</feature>
<feature type="region of interest" description="Disordered" evidence="1">
    <location>
        <begin position="146"/>
        <end position="219"/>
    </location>
</feature>
<dbReference type="EMBL" id="MW749005">
    <property type="protein sequence ID" value="QXN70355.1"/>
    <property type="molecule type" value="Genomic_DNA"/>
</dbReference>
<proteinExistence type="predicted"/>
<reference evidence="3 4" key="1">
    <citation type="submission" date="2021-03" db="EMBL/GenBank/DDBJ databases">
        <authorList>
            <person name="Lastname F.X."/>
        </authorList>
    </citation>
    <scope>NUCLEOTIDE SEQUENCE [LARGE SCALE GENOMIC DNA]</scope>
</reference>
<sequence length="694" mass="74607">MAAGTLSVTNNSKAVVGVGTTFTAFKAGDFLTLVVGQVPYTVAIASIESNTALTLVLPFDGPTATGLAWDGVKRDTMSLATMGVTVQAQKALRLMIADENNWRAIFGDAEEITVTLPNGQVMQGMSWGYLSSLLKEVDPVEMRNLQQQAETAKNQAVTAKGQAESARDAANTAKTGAETARDQANNAKTDAQTAKGQAESARDAANTAKTGAENARNQAQGYRDEAEGFKNQINPSQFMQKSQNLNDVADKAKARTNLALNRFNQPRADLTEVYSNDDRTGYKLIVKDNGDWGAMKHDGSANMALSIGFGGTGGKTGAEARASLNVFKRDRTSLGERDLDTIDGSGDGPGVYFQASSAAATLARHYPEATAGMLEVFQHGANGESGAIQRYTPFTILAIAPEGSQEYARAGKGTFYVRSKNGNAPKWSPWLPFQTGLYGGVVSYPGTQERSSWTDYVNVLAQQPSSMGTYNIRSVGWVNAISSRHRNGIGDGRNYGVVFEDGQMAATHYKNVTVRKQVAGNWINPVTLWHTGNTTVDSNGFVKRASPIVKVFGTGDFETNDESEGCKVEKVGVGEYLITGCMALNADLAWGGVRGGIEVPRDINGQPILWVDYEVNADGSLLLKTFHREHHDAPVFARNTVPGYSNGDPIDIPNDVFVSVRVDMPEDSIYNVREREMRAIAEVELATGGKVTEE</sequence>
<gene>
    <name evidence="3" type="ORF">SPONGE_12</name>
</gene>
<dbReference type="CDD" id="cd19958">
    <property type="entry name" value="pyocin_knob"/>
    <property type="match status" value="1"/>
</dbReference>
<evidence type="ECO:0000313" key="3">
    <source>
        <dbReference type="EMBL" id="QXN70355.1"/>
    </source>
</evidence>
<name>A0AAE7VAA9_9CAUD</name>
<protein>
    <submittedName>
        <fullName evidence="3">Tail fiber protein</fullName>
    </submittedName>
</protein>
<accession>A0AAE7VAA9</accession>
<evidence type="ECO:0000259" key="2">
    <source>
        <dbReference type="Pfam" id="PF25670"/>
    </source>
</evidence>
<evidence type="ECO:0000313" key="4">
    <source>
        <dbReference type="Proteomes" id="UP000827595"/>
    </source>
</evidence>
<evidence type="ECO:0000256" key="1">
    <source>
        <dbReference type="SAM" id="MobiDB-lite"/>
    </source>
</evidence>
<organism evidence="3 4">
    <name type="scientific">Escherichia phage vB_EcoS_Sponge</name>
    <dbReference type="NCBI Taxonomy" id="2836105"/>
    <lineage>
        <taxon>Viruses</taxon>
        <taxon>Duplodnaviria</taxon>
        <taxon>Heunggongvirae</taxon>
        <taxon>Uroviricota</taxon>
        <taxon>Caudoviricetes</taxon>
        <taxon>Dhillonvirus</taxon>
        <taxon>Dhillonvirus sponge</taxon>
    </lineage>
</organism>